<feature type="compositionally biased region" description="Polar residues" evidence="1">
    <location>
        <begin position="7"/>
        <end position="19"/>
    </location>
</feature>
<evidence type="ECO:0000313" key="2">
    <source>
        <dbReference type="EMBL" id="KAG1797575.1"/>
    </source>
</evidence>
<dbReference type="GeneID" id="64627807"/>
<sequence>MKRHSPTDNTKNRGTTTIRHVNGTRPVRKPSTFKPKQGSPPKNEALYLPLAMVAARLLGTLEGLPDIFFAAKFVRRSGGWPAPSVVPSTDSGSTAWSDKKRTKR</sequence>
<feature type="region of interest" description="Disordered" evidence="1">
    <location>
        <begin position="80"/>
        <end position="104"/>
    </location>
</feature>
<protein>
    <submittedName>
        <fullName evidence="2">Uncharacterized protein</fullName>
    </submittedName>
</protein>
<keyword evidence="3" id="KW-1185">Reference proteome</keyword>
<name>A0A9P7IZG7_9AGAM</name>
<dbReference type="AlphaFoldDB" id="A0A9P7IZG7"/>
<feature type="compositionally biased region" description="Polar residues" evidence="1">
    <location>
        <begin position="86"/>
        <end position="96"/>
    </location>
</feature>
<accession>A0A9P7IZG7</accession>
<feature type="region of interest" description="Disordered" evidence="1">
    <location>
        <begin position="1"/>
        <end position="43"/>
    </location>
</feature>
<reference evidence="2" key="1">
    <citation type="journal article" date="2020" name="New Phytol.">
        <title>Comparative genomics reveals dynamic genome evolution in host specialist ectomycorrhizal fungi.</title>
        <authorList>
            <person name="Lofgren L.A."/>
            <person name="Nguyen N.H."/>
            <person name="Vilgalys R."/>
            <person name="Ruytinx J."/>
            <person name="Liao H.L."/>
            <person name="Branco S."/>
            <person name="Kuo A."/>
            <person name="LaButti K."/>
            <person name="Lipzen A."/>
            <person name="Andreopoulos W."/>
            <person name="Pangilinan J."/>
            <person name="Riley R."/>
            <person name="Hundley H."/>
            <person name="Na H."/>
            <person name="Barry K."/>
            <person name="Grigoriev I.V."/>
            <person name="Stajich J.E."/>
            <person name="Kennedy P.G."/>
        </authorList>
    </citation>
    <scope>NUCLEOTIDE SEQUENCE</scope>
    <source>
        <strain evidence="2">MN1</strain>
    </source>
</reference>
<gene>
    <name evidence="2" type="ORF">BJ212DRAFT_1305982</name>
</gene>
<dbReference type="RefSeq" id="XP_041185497.1">
    <property type="nucleotide sequence ID" value="XM_041333790.1"/>
</dbReference>
<comment type="caution">
    <text evidence="2">The sequence shown here is derived from an EMBL/GenBank/DDBJ whole genome shotgun (WGS) entry which is preliminary data.</text>
</comment>
<proteinExistence type="predicted"/>
<dbReference type="Proteomes" id="UP000807769">
    <property type="component" value="Unassembled WGS sequence"/>
</dbReference>
<evidence type="ECO:0000256" key="1">
    <source>
        <dbReference type="SAM" id="MobiDB-lite"/>
    </source>
</evidence>
<evidence type="ECO:0000313" key="3">
    <source>
        <dbReference type="Proteomes" id="UP000807769"/>
    </source>
</evidence>
<dbReference type="OrthoDB" id="10488127at2759"/>
<dbReference type="EMBL" id="JABBWG010000210">
    <property type="protein sequence ID" value="KAG1797575.1"/>
    <property type="molecule type" value="Genomic_DNA"/>
</dbReference>
<organism evidence="2 3">
    <name type="scientific">Suillus subaureus</name>
    <dbReference type="NCBI Taxonomy" id="48587"/>
    <lineage>
        <taxon>Eukaryota</taxon>
        <taxon>Fungi</taxon>
        <taxon>Dikarya</taxon>
        <taxon>Basidiomycota</taxon>
        <taxon>Agaricomycotina</taxon>
        <taxon>Agaricomycetes</taxon>
        <taxon>Agaricomycetidae</taxon>
        <taxon>Boletales</taxon>
        <taxon>Suillineae</taxon>
        <taxon>Suillaceae</taxon>
        <taxon>Suillus</taxon>
    </lineage>
</organism>